<dbReference type="InterPro" id="IPR052925">
    <property type="entry name" value="Phage_Integrase-like_Recomb"/>
</dbReference>
<dbReference type="InterPro" id="IPR011010">
    <property type="entry name" value="DNA_brk_join_enz"/>
</dbReference>
<dbReference type="Gene3D" id="1.10.150.130">
    <property type="match status" value="1"/>
</dbReference>
<dbReference type="SUPFAM" id="SSF47823">
    <property type="entry name" value="lambda integrase-like, N-terminal domain"/>
    <property type="match status" value="1"/>
</dbReference>
<dbReference type="PANTHER" id="PTHR34605:SF3">
    <property type="entry name" value="P CELL-TYPE AGGLUTINATION PROTEIN MAP4-LIKE-RELATED"/>
    <property type="match status" value="1"/>
</dbReference>
<protein>
    <recommendedName>
        <fullName evidence="5">Tyr recombinase domain-containing protein</fullName>
    </recommendedName>
</protein>
<reference evidence="3 4" key="1">
    <citation type="submission" date="2017-11" db="EMBL/GenBank/DDBJ databases">
        <title>De novo assembly and phasing of dikaryotic genomes from two isolates of Puccinia coronata f. sp. avenae, the causal agent of oat crown rust.</title>
        <authorList>
            <person name="Miller M.E."/>
            <person name="Zhang Y."/>
            <person name="Omidvar V."/>
            <person name="Sperschneider J."/>
            <person name="Schwessinger B."/>
            <person name="Raley C."/>
            <person name="Palmer J.M."/>
            <person name="Garnica D."/>
            <person name="Upadhyaya N."/>
            <person name="Rathjen J."/>
            <person name="Taylor J.M."/>
            <person name="Park R.F."/>
            <person name="Dodds P.N."/>
            <person name="Hirsch C.D."/>
            <person name="Kianian S.F."/>
            <person name="Figueroa M."/>
        </authorList>
    </citation>
    <scope>NUCLEOTIDE SEQUENCE [LARGE SCALE GENOMIC DNA]</scope>
    <source>
        <strain evidence="3">12SD80</strain>
    </source>
</reference>
<dbReference type="AlphaFoldDB" id="A0A2N5VKE0"/>
<dbReference type="InterPro" id="IPR013762">
    <property type="entry name" value="Integrase-like_cat_sf"/>
</dbReference>
<sequence>MDLLKMPEFLGQGTEDTTQRPPDLCVLQGWKESMLISYNAAVKKFGQFMKSKRESIYHLPLTPDVIYRFVTWAGRGEGDNNSGKITAQSLTKYLHGLKAWHLYHNKPYPYQTKPRVKLMLKASGRHDACIPPKPGKAPFLIIDLSNLYSYLTGRGAEAEAVSDLAVVAFWGMARLAKLTNARQHGPIPYKQGLTTNDVQTYKGATLLSIYKAKTAKPGEIQTIKLRPILSQLCPVEAIRRHLAKPSSAGDSIFAAWNTLYRPKLSGHSFKVGGASLRHAVGVKIDDIKSLGRWTSDCYQQYIKPLSQEEVTTSLSLLQIPRVKHRSI</sequence>
<evidence type="ECO:0000313" key="4">
    <source>
        <dbReference type="Proteomes" id="UP000235392"/>
    </source>
</evidence>
<keyword evidence="1" id="KW-0238">DNA-binding</keyword>
<accession>A0A2N5VKE0</accession>
<dbReference type="Proteomes" id="UP000235392">
    <property type="component" value="Unassembled WGS sequence"/>
</dbReference>
<dbReference type="GO" id="GO:0003677">
    <property type="term" value="F:DNA binding"/>
    <property type="evidence" value="ECO:0007669"/>
    <property type="project" value="UniProtKB-KW"/>
</dbReference>
<keyword evidence="2" id="KW-0233">DNA recombination</keyword>
<evidence type="ECO:0000256" key="2">
    <source>
        <dbReference type="ARBA" id="ARBA00023172"/>
    </source>
</evidence>
<gene>
    <name evidence="3" type="ORF">PCASD_01465</name>
</gene>
<dbReference type="SUPFAM" id="SSF56349">
    <property type="entry name" value="DNA breaking-rejoining enzymes"/>
    <property type="match status" value="1"/>
</dbReference>
<dbReference type="GO" id="GO:0006310">
    <property type="term" value="P:DNA recombination"/>
    <property type="evidence" value="ECO:0007669"/>
    <property type="project" value="UniProtKB-KW"/>
</dbReference>
<comment type="caution">
    <text evidence="3">The sequence shown here is derived from an EMBL/GenBank/DDBJ whole genome shotgun (WGS) entry which is preliminary data.</text>
</comment>
<dbReference type="GO" id="GO:0015074">
    <property type="term" value="P:DNA integration"/>
    <property type="evidence" value="ECO:0007669"/>
    <property type="project" value="InterPro"/>
</dbReference>
<dbReference type="PANTHER" id="PTHR34605">
    <property type="entry name" value="PHAGE_INTEGRASE DOMAIN-CONTAINING PROTEIN"/>
    <property type="match status" value="1"/>
</dbReference>
<evidence type="ECO:0008006" key="5">
    <source>
        <dbReference type="Google" id="ProtNLM"/>
    </source>
</evidence>
<name>A0A2N5VKE0_9BASI</name>
<dbReference type="EMBL" id="PGCI01000010">
    <property type="protein sequence ID" value="PLW50442.1"/>
    <property type="molecule type" value="Genomic_DNA"/>
</dbReference>
<proteinExistence type="predicted"/>
<evidence type="ECO:0000313" key="3">
    <source>
        <dbReference type="EMBL" id="PLW50442.1"/>
    </source>
</evidence>
<dbReference type="Gene3D" id="1.10.443.10">
    <property type="entry name" value="Intergrase catalytic core"/>
    <property type="match status" value="1"/>
</dbReference>
<dbReference type="InterPro" id="IPR010998">
    <property type="entry name" value="Integrase_recombinase_N"/>
</dbReference>
<organism evidence="3 4">
    <name type="scientific">Puccinia coronata f. sp. avenae</name>
    <dbReference type="NCBI Taxonomy" id="200324"/>
    <lineage>
        <taxon>Eukaryota</taxon>
        <taxon>Fungi</taxon>
        <taxon>Dikarya</taxon>
        <taxon>Basidiomycota</taxon>
        <taxon>Pucciniomycotina</taxon>
        <taxon>Pucciniomycetes</taxon>
        <taxon>Pucciniales</taxon>
        <taxon>Pucciniaceae</taxon>
        <taxon>Puccinia</taxon>
    </lineage>
</organism>
<evidence type="ECO:0000256" key="1">
    <source>
        <dbReference type="ARBA" id="ARBA00023125"/>
    </source>
</evidence>